<gene>
    <name evidence="8" type="ORF">CEE69_11090</name>
</gene>
<sequence>MMAMACVRVRRPNFAQPATSRSHCLNSRRRDQPASDDFAAMDHNSTQRMVAACIAGDQDAMRMLYERCSQRVYAQMVRMVGVQDADDATQQVFIHLFRKLDKFDGRSKLETWVYRLASNEALQFIRSRSRHSTDSLLDDPTGNSHDMREQTEQAEMLDVALSKINPELRVVLVLKEQEDLSYREIADAVGIPEGTVGSRLNRARADLREALLQLGWE</sequence>
<dbReference type="InterPro" id="IPR039425">
    <property type="entry name" value="RNA_pol_sigma-70-like"/>
</dbReference>
<dbReference type="InterPro" id="IPR013249">
    <property type="entry name" value="RNA_pol_sigma70_r4_t2"/>
</dbReference>
<dbReference type="Gene3D" id="1.10.1740.10">
    <property type="match status" value="1"/>
</dbReference>
<evidence type="ECO:0000256" key="3">
    <source>
        <dbReference type="ARBA" id="ARBA00023082"/>
    </source>
</evidence>
<evidence type="ECO:0000256" key="2">
    <source>
        <dbReference type="ARBA" id="ARBA00023015"/>
    </source>
</evidence>
<reference evidence="8 9" key="1">
    <citation type="submission" date="2017-06" db="EMBL/GenBank/DDBJ databases">
        <title>Description of Rhodopirellula bahusiensis sp. nov.</title>
        <authorList>
            <person name="Kizina J."/>
            <person name="Harder J."/>
        </authorList>
    </citation>
    <scope>NUCLEOTIDE SEQUENCE [LARGE SCALE GENOMIC DNA]</scope>
    <source>
        <strain evidence="8 9">SWK21</strain>
    </source>
</reference>
<dbReference type="Gene3D" id="1.10.10.10">
    <property type="entry name" value="Winged helix-like DNA-binding domain superfamily/Winged helix DNA-binding domain"/>
    <property type="match status" value="1"/>
</dbReference>
<evidence type="ECO:0000259" key="6">
    <source>
        <dbReference type="Pfam" id="PF04542"/>
    </source>
</evidence>
<organism evidence="8 9">
    <name type="scientific">Rhodopirellula bahusiensis</name>
    <dbReference type="NCBI Taxonomy" id="2014065"/>
    <lineage>
        <taxon>Bacteria</taxon>
        <taxon>Pseudomonadati</taxon>
        <taxon>Planctomycetota</taxon>
        <taxon>Planctomycetia</taxon>
        <taxon>Pirellulales</taxon>
        <taxon>Pirellulaceae</taxon>
        <taxon>Rhodopirellula</taxon>
    </lineage>
</organism>
<dbReference type="PANTHER" id="PTHR43133:SF8">
    <property type="entry name" value="RNA POLYMERASE SIGMA FACTOR HI_1459-RELATED"/>
    <property type="match status" value="1"/>
</dbReference>
<dbReference type="InterPro" id="IPR014284">
    <property type="entry name" value="RNA_pol_sigma-70_dom"/>
</dbReference>
<dbReference type="Pfam" id="PF04542">
    <property type="entry name" value="Sigma70_r2"/>
    <property type="match status" value="1"/>
</dbReference>
<evidence type="ECO:0000313" key="8">
    <source>
        <dbReference type="EMBL" id="PHQ35227.1"/>
    </source>
</evidence>
<dbReference type="AlphaFoldDB" id="A0A2G1W864"/>
<comment type="caution">
    <text evidence="8">The sequence shown here is derived from an EMBL/GenBank/DDBJ whole genome shotgun (WGS) entry which is preliminary data.</text>
</comment>
<accession>A0A2G1W864</accession>
<dbReference type="InterPro" id="IPR007627">
    <property type="entry name" value="RNA_pol_sigma70_r2"/>
</dbReference>
<dbReference type="InterPro" id="IPR013325">
    <property type="entry name" value="RNA_pol_sigma_r2"/>
</dbReference>
<keyword evidence="4" id="KW-0238">DNA-binding</keyword>
<evidence type="ECO:0000313" key="9">
    <source>
        <dbReference type="Proteomes" id="UP000225740"/>
    </source>
</evidence>
<feature type="domain" description="RNA polymerase sigma-70 region 2" evidence="6">
    <location>
        <begin position="64"/>
        <end position="130"/>
    </location>
</feature>
<dbReference type="NCBIfam" id="TIGR02937">
    <property type="entry name" value="sigma70-ECF"/>
    <property type="match status" value="1"/>
</dbReference>
<dbReference type="InterPro" id="IPR013324">
    <property type="entry name" value="RNA_pol_sigma_r3/r4-like"/>
</dbReference>
<name>A0A2G1W864_9BACT</name>
<evidence type="ECO:0000256" key="5">
    <source>
        <dbReference type="ARBA" id="ARBA00023163"/>
    </source>
</evidence>
<dbReference type="CDD" id="cd06171">
    <property type="entry name" value="Sigma70_r4"/>
    <property type="match status" value="1"/>
</dbReference>
<keyword evidence="5" id="KW-0804">Transcription</keyword>
<dbReference type="GO" id="GO:0003677">
    <property type="term" value="F:DNA binding"/>
    <property type="evidence" value="ECO:0007669"/>
    <property type="project" value="UniProtKB-KW"/>
</dbReference>
<evidence type="ECO:0000256" key="1">
    <source>
        <dbReference type="ARBA" id="ARBA00010641"/>
    </source>
</evidence>
<evidence type="ECO:0000256" key="4">
    <source>
        <dbReference type="ARBA" id="ARBA00023125"/>
    </source>
</evidence>
<keyword evidence="3" id="KW-0731">Sigma factor</keyword>
<dbReference type="EMBL" id="NIZW01000008">
    <property type="protein sequence ID" value="PHQ35227.1"/>
    <property type="molecule type" value="Genomic_DNA"/>
</dbReference>
<dbReference type="PANTHER" id="PTHR43133">
    <property type="entry name" value="RNA POLYMERASE ECF-TYPE SIGMA FACTO"/>
    <property type="match status" value="1"/>
</dbReference>
<dbReference type="Proteomes" id="UP000225740">
    <property type="component" value="Unassembled WGS sequence"/>
</dbReference>
<dbReference type="InterPro" id="IPR036388">
    <property type="entry name" value="WH-like_DNA-bd_sf"/>
</dbReference>
<dbReference type="GO" id="GO:0016987">
    <property type="term" value="F:sigma factor activity"/>
    <property type="evidence" value="ECO:0007669"/>
    <property type="project" value="UniProtKB-KW"/>
</dbReference>
<evidence type="ECO:0000259" key="7">
    <source>
        <dbReference type="Pfam" id="PF08281"/>
    </source>
</evidence>
<dbReference type="GO" id="GO:0006352">
    <property type="term" value="P:DNA-templated transcription initiation"/>
    <property type="evidence" value="ECO:0007669"/>
    <property type="project" value="InterPro"/>
</dbReference>
<protein>
    <submittedName>
        <fullName evidence="8">RNA polymerase subunit sigma-24</fullName>
    </submittedName>
</protein>
<dbReference type="SUPFAM" id="SSF88946">
    <property type="entry name" value="Sigma2 domain of RNA polymerase sigma factors"/>
    <property type="match status" value="1"/>
</dbReference>
<dbReference type="Pfam" id="PF08281">
    <property type="entry name" value="Sigma70_r4_2"/>
    <property type="match status" value="1"/>
</dbReference>
<dbReference type="SUPFAM" id="SSF88659">
    <property type="entry name" value="Sigma3 and sigma4 domains of RNA polymerase sigma factors"/>
    <property type="match status" value="1"/>
</dbReference>
<feature type="domain" description="RNA polymerase sigma factor 70 region 4 type 2" evidence="7">
    <location>
        <begin position="155"/>
        <end position="207"/>
    </location>
</feature>
<keyword evidence="9" id="KW-1185">Reference proteome</keyword>
<keyword evidence="2" id="KW-0805">Transcription regulation</keyword>
<proteinExistence type="inferred from homology"/>
<comment type="similarity">
    <text evidence="1">Belongs to the sigma-70 factor family. ECF subfamily.</text>
</comment>